<name>A0A5B7CZ89_PORTR</name>
<dbReference type="AlphaFoldDB" id="A0A5B7CZ89"/>
<sequence length="136" mass="14951">MECGSPPFQHLSPLSPPPSPPPITPLPLRLYHTIFCSVLINCSKYRKALCDQAPLLLPGRDSATGVQVAQFEAHLDSYNSLIHILIRFALSPRLFSKATKMISGEAVAVERCGCVIVCCSVMSRGIRQQYQESPCH</sequence>
<gene>
    <name evidence="1" type="ORF">E2C01_007846</name>
</gene>
<evidence type="ECO:0000313" key="1">
    <source>
        <dbReference type="EMBL" id="MPC15062.1"/>
    </source>
</evidence>
<keyword evidence="2" id="KW-1185">Reference proteome</keyword>
<dbReference type="Proteomes" id="UP000324222">
    <property type="component" value="Unassembled WGS sequence"/>
</dbReference>
<accession>A0A5B7CZ89</accession>
<dbReference type="EMBL" id="VSRR010000399">
    <property type="protein sequence ID" value="MPC15062.1"/>
    <property type="molecule type" value="Genomic_DNA"/>
</dbReference>
<organism evidence="1 2">
    <name type="scientific">Portunus trituberculatus</name>
    <name type="common">Swimming crab</name>
    <name type="synonym">Neptunus trituberculatus</name>
    <dbReference type="NCBI Taxonomy" id="210409"/>
    <lineage>
        <taxon>Eukaryota</taxon>
        <taxon>Metazoa</taxon>
        <taxon>Ecdysozoa</taxon>
        <taxon>Arthropoda</taxon>
        <taxon>Crustacea</taxon>
        <taxon>Multicrustacea</taxon>
        <taxon>Malacostraca</taxon>
        <taxon>Eumalacostraca</taxon>
        <taxon>Eucarida</taxon>
        <taxon>Decapoda</taxon>
        <taxon>Pleocyemata</taxon>
        <taxon>Brachyura</taxon>
        <taxon>Eubrachyura</taxon>
        <taxon>Portunoidea</taxon>
        <taxon>Portunidae</taxon>
        <taxon>Portuninae</taxon>
        <taxon>Portunus</taxon>
    </lineage>
</organism>
<reference evidence="1 2" key="1">
    <citation type="submission" date="2019-05" db="EMBL/GenBank/DDBJ databases">
        <title>Another draft genome of Portunus trituberculatus and its Hox gene families provides insights of decapod evolution.</title>
        <authorList>
            <person name="Jeong J.-H."/>
            <person name="Song I."/>
            <person name="Kim S."/>
            <person name="Choi T."/>
            <person name="Kim D."/>
            <person name="Ryu S."/>
            <person name="Kim W."/>
        </authorList>
    </citation>
    <scope>NUCLEOTIDE SEQUENCE [LARGE SCALE GENOMIC DNA]</scope>
    <source>
        <tissue evidence="1">Muscle</tissue>
    </source>
</reference>
<proteinExistence type="predicted"/>
<comment type="caution">
    <text evidence="1">The sequence shown here is derived from an EMBL/GenBank/DDBJ whole genome shotgun (WGS) entry which is preliminary data.</text>
</comment>
<evidence type="ECO:0000313" key="2">
    <source>
        <dbReference type="Proteomes" id="UP000324222"/>
    </source>
</evidence>
<protein>
    <submittedName>
        <fullName evidence="1">Uncharacterized protein</fullName>
    </submittedName>
</protein>